<reference evidence="2 3" key="1">
    <citation type="submission" date="2018-01" db="EMBL/GenBank/DDBJ databases">
        <title>Genome sequence of a Cantenovulum-like bacteria.</title>
        <authorList>
            <person name="Tan W.R."/>
            <person name="Lau N.-S."/>
            <person name="Go F."/>
            <person name="Amirul A.-A.A."/>
        </authorList>
    </citation>
    <scope>NUCLEOTIDE SEQUENCE [LARGE SCALE GENOMIC DNA]</scope>
    <source>
        <strain evidence="2 3">CCB-QB4</strain>
    </source>
</reference>
<dbReference type="EMBL" id="CP026604">
    <property type="protein sequence ID" value="AWB66611.1"/>
    <property type="molecule type" value="Genomic_DNA"/>
</dbReference>
<accession>A0A2S0VQW9</accession>
<sequence length="81" mass="9088">MNNSTNIANIFRTLGRIIVRMVAMLSVVWLAIFCVKALDPAFKPDATKPKLAINWLDAKAVHHEARHIVATLTRKLLHSLT</sequence>
<protein>
    <submittedName>
        <fullName evidence="2">Uncharacterized protein</fullName>
    </submittedName>
</protein>
<keyword evidence="3" id="KW-1185">Reference proteome</keyword>
<keyword evidence="1" id="KW-0472">Membrane</keyword>
<dbReference type="KEGG" id="cate:C2869_09290"/>
<evidence type="ECO:0000313" key="3">
    <source>
        <dbReference type="Proteomes" id="UP000244441"/>
    </source>
</evidence>
<keyword evidence="1" id="KW-0812">Transmembrane</keyword>
<name>A0A2S0VQW9_9ALTE</name>
<organism evidence="2 3">
    <name type="scientific">Saccharobesus litoralis</name>
    <dbReference type="NCBI Taxonomy" id="2172099"/>
    <lineage>
        <taxon>Bacteria</taxon>
        <taxon>Pseudomonadati</taxon>
        <taxon>Pseudomonadota</taxon>
        <taxon>Gammaproteobacteria</taxon>
        <taxon>Alteromonadales</taxon>
        <taxon>Alteromonadaceae</taxon>
        <taxon>Saccharobesus</taxon>
    </lineage>
</organism>
<feature type="transmembrane region" description="Helical" evidence="1">
    <location>
        <begin position="17"/>
        <end position="38"/>
    </location>
</feature>
<evidence type="ECO:0000256" key="1">
    <source>
        <dbReference type="SAM" id="Phobius"/>
    </source>
</evidence>
<dbReference type="Proteomes" id="UP000244441">
    <property type="component" value="Chromosome"/>
</dbReference>
<evidence type="ECO:0000313" key="2">
    <source>
        <dbReference type="EMBL" id="AWB66611.1"/>
    </source>
</evidence>
<proteinExistence type="predicted"/>
<dbReference type="RefSeq" id="WP_108602672.1">
    <property type="nucleotide sequence ID" value="NZ_CP026604.1"/>
</dbReference>
<gene>
    <name evidence="2" type="ORF">C2869_09290</name>
</gene>
<keyword evidence="1" id="KW-1133">Transmembrane helix</keyword>
<dbReference type="AlphaFoldDB" id="A0A2S0VQW9"/>